<comment type="pathway">
    <text evidence="1">Carbohydrate degradation.</text>
</comment>
<evidence type="ECO:0000256" key="1">
    <source>
        <dbReference type="ARBA" id="ARBA00004921"/>
    </source>
</evidence>
<evidence type="ECO:0000256" key="5">
    <source>
        <dbReference type="ARBA" id="ARBA00023152"/>
    </source>
</evidence>
<dbReference type="GO" id="GO:0006096">
    <property type="term" value="P:glycolytic process"/>
    <property type="evidence" value="ECO:0007669"/>
    <property type="project" value="UniProtKB-KW"/>
</dbReference>
<dbReference type="InterPro" id="IPR022673">
    <property type="entry name" value="Hexokinase_C"/>
</dbReference>
<name>A0A0L9VQD1_PHAAN</name>
<dbReference type="InterPro" id="IPR036393">
    <property type="entry name" value="AceGlu_kinase-like_sf"/>
</dbReference>
<evidence type="ECO:0000256" key="3">
    <source>
        <dbReference type="ARBA" id="ARBA00012324"/>
    </source>
</evidence>
<dbReference type="GO" id="GO:0019318">
    <property type="term" value="P:hexose metabolic process"/>
    <property type="evidence" value="ECO:0007669"/>
    <property type="project" value="UniProtKB-UniPathway"/>
</dbReference>
<dbReference type="SUPFAM" id="SSF53067">
    <property type="entry name" value="Actin-like ATPase domain"/>
    <property type="match status" value="1"/>
</dbReference>
<dbReference type="GO" id="GO:0009534">
    <property type="term" value="C:chloroplast thylakoid"/>
    <property type="evidence" value="ECO:0007669"/>
    <property type="project" value="TreeGrafter"/>
</dbReference>
<evidence type="ECO:0000313" key="8">
    <source>
        <dbReference type="Proteomes" id="UP000053144"/>
    </source>
</evidence>
<dbReference type="InterPro" id="IPR043129">
    <property type="entry name" value="ATPase_NBD"/>
</dbReference>
<feature type="domain" description="Hexokinase C-terminal" evidence="6">
    <location>
        <begin position="144"/>
        <end position="178"/>
    </location>
</feature>
<evidence type="ECO:0000259" key="6">
    <source>
        <dbReference type="Pfam" id="PF03727"/>
    </source>
</evidence>
<dbReference type="EMBL" id="CM003381">
    <property type="protein sequence ID" value="KOM57275.1"/>
    <property type="molecule type" value="Genomic_DNA"/>
</dbReference>
<dbReference type="Gene3D" id="3.40.367.20">
    <property type="match status" value="1"/>
</dbReference>
<proteinExistence type="predicted"/>
<sequence>MLSETLPFLQKFCGKTIVVQYGGAAMNKVGATVVGLSGLDGCILTARPNPKAADLGFVGEVARVDTAVLLSFIAAATSRSTVVVLGAEKQILLNDVAGILEDGNDSNSLVKKSDIKRVKKMVEERKVGNGMIPRVNCCVRSLAQGVINMEWGNFRSNLSLTEYDLALDVESLNPREQCNSVSGESAAHVSSGVVSNFPVNPYLVLSFCSVLSYGALYVLYNRPTWGPSFHCSIPSFPWSS</sequence>
<evidence type="ECO:0000256" key="4">
    <source>
        <dbReference type="ARBA" id="ARBA00022679"/>
    </source>
</evidence>
<accession>A0A0L9VQD1</accession>
<dbReference type="Proteomes" id="UP000053144">
    <property type="component" value="Chromosome 11"/>
</dbReference>
<dbReference type="Gramene" id="KOM57275">
    <property type="protein sequence ID" value="KOM57275"/>
    <property type="gene ID" value="LR48_Vigan11g030700"/>
</dbReference>
<dbReference type="UniPathway" id="UPA00242"/>
<dbReference type="Pfam" id="PF03727">
    <property type="entry name" value="Hexokinase_2"/>
    <property type="match status" value="1"/>
</dbReference>
<organism evidence="7 8">
    <name type="scientific">Phaseolus angularis</name>
    <name type="common">Azuki bean</name>
    <name type="synonym">Vigna angularis</name>
    <dbReference type="NCBI Taxonomy" id="3914"/>
    <lineage>
        <taxon>Eukaryota</taxon>
        <taxon>Viridiplantae</taxon>
        <taxon>Streptophyta</taxon>
        <taxon>Embryophyta</taxon>
        <taxon>Tracheophyta</taxon>
        <taxon>Spermatophyta</taxon>
        <taxon>Magnoliopsida</taxon>
        <taxon>eudicotyledons</taxon>
        <taxon>Gunneridae</taxon>
        <taxon>Pentapetalae</taxon>
        <taxon>rosids</taxon>
        <taxon>fabids</taxon>
        <taxon>Fabales</taxon>
        <taxon>Fabaceae</taxon>
        <taxon>Papilionoideae</taxon>
        <taxon>50 kb inversion clade</taxon>
        <taxon>NPAAA clade</taxon>
        <taxon>indigoferoid/millettioid clade</taxon>
        <taxon>Phaseoleae</taxon>
        <taxon>Vigna</taxon>
    </lineage>
</organism>
<dbReference type="STRING" id="3914.A0A0L9VQD1"/>
<dbReference type="AlphaFoldDB" id="A0A0L9VQD1"/>
<dbReference type="EC" id="2.7.1.1" evidence="3"/>
<dbReference type="PANTHER" id="PTHR23342:SF0">
    <property type="entry name" value="N-ACETYLGLUTAMATE SYNTHASE, MITOCHONDRIAL"/>
    <property type="match status" value="1"/>
</dbReference>
<dbReference type="Gene3D" id="3.40.1160.10">
    <property type="entry name" value="Acetylglutamate kinase-like"/>
    <property type="match status" value="1"/>
</dbReference>
<keyword evidence="5" id="KW-0324">Glycolysis</keyword>
<dbReference type="PANTHER" id="PTHR23342">
    <property type="entry name" value="N-ACETYLGLUTAMATE SYNTHASE"/>
    <property type="match status" value="1"/>
</dbReference>
<keyword evidence="4" id="KW-0808">Transferase</keyword>
<dbReference type="GO" id="GO:0005524">
    <property type="term" value="F:ATP binding"/>
    <property type="evidence" value="ECO:0007669"/>
    <property type="project" value="InterPro"/>
</dbReference>
<evidence type="ECO:0000313" key="7">
    <source>
        <dbReference type="EMBL" id="KOM57275.1"/>
    </source>
</evidence>
<evidence type="ECO:0000256" key="2">
    <source>
        <dbReference type="ARBA" id="ARBA00005028"/>
    </source>
</evidence>
<dbReference type="SUPFAM" id="SSF53633">
    <property type="entry name" value="Carbamate kinase-like"/>
    <property type="match status" value="1"/>
</dbReference>
<dbReference type="GO" id="GO:0004396">
    <property type="term" value="F:hexokinase activity"/>
    <property type="evidence" value="ECO:0007669"/>
    <property type="project" value="UniProtKB-EC"/>
</dbReference>
<dbReference type="GO" id="GO:0003991">
    <property type="term" value="F:acetylglutamate kinase activity"/>
    <property type="evidence" value="ECO:0007669"/>
    <property type="project" value="TreeGrafter"/>
</dbReference>
<protein>
    <recommendedName>
        <fullName evidence="3">hexokinase</fullName>
        <ecNumber evidence="3">2.7.1.1</ecNumber>
    </recommendedName>
</protein>
<reference evidence="8" key="1">
    <citation type="journal article" date="2015" name="Proc. Natl. Acad. Sci. U.S.A.">
        <title>Genome sequencing of adzuki bean (Vigna angularis) provides insight into high starch and low fat accumulation and domestication.</title>
        <authorList>
            <person name="Yang K."/>
            <person name="Tian Z."/>
            <person name="Chen C."/>
            <person name="Luo L."/>
            <person name="Zhao B."/>
            <person name="Wang Z."/>
            <person name="Yu L."/>
            <person name="Li Y."/>
            <person name="Sun Y."/>
            <person name="Li W."/>
            <person name="Chen Y."/>
            <person name="Li Y."/>
            <person name="Zhang Y."/>
            <person name="Ai D."/>
            <person name="Zhao J."/>
            <person name="Shang C."/>
            <person name="Ma Y."/>
            <person name="Wu B."/>
            <person name="Wang M."/>
            <person name="Gao L."/>
            <person name="Sun D."/>
            <person name="Zhang P."/>
            <person name="Guo F."/>
            <person name="Wang W."/>
            <person name="Li Y."/>
            <person name="Wang J."/>
            <person name="Varshney R.K."/>
            <person name="Wang J."/>
            <person name="Ling H.Q."/>
            <person name="Wan P."/>
        </authorList>
    </citation>
    <scope>NUCLEOTIDE SEQUENCE</scope>
    <source>
        <strain evidence="8">cv. Jingnong 6</strain>
    </source>
</reference>
<comment type="pathway">
    <text evidence="2">Carbohydrate metabolism; hexose metabolism.</text>
</comment>
<gene>
    <name evidence="7" type="ORF">LR48_Vigan11g030700</name>
</gene>
<dbReference type="GO" id="GO:0006526">
    <property type="term" value="P:L-arginine biosynthetic process"/>
    <property type="evidence" value="ECO:0007669"/>
    <property type="project" value="TreeGrafter"/>
</dbReference>